<feature type="compositionally biased region" description="Basic and acidic residues" evidence="1">
    <location>
        <begin position="356"/>
        <end position="365"/>
    </location>
</feature>
<keyword evidence="2" id="KW-0472">Membrane</keyword>
<dbReference type="EMBL" id="KI965520">
    <property type="protein sequence ID" value="EUD64254.1"/>
    <property type="molecule type" value="Genomic_DNA"/>
</dbReference>
<keyword evidence="2" id="KW-0812">Transmembrane</keyword>
<gene>
    <name evidence="3" type="ORF">C922_05369</name>
</gene>
<evidence type="ECO:0000313" key="3">
    <source>
        <dbReference type="EMBL" id="EUD64254.1"/>
    </source>
</evidence>
<dbReference type="RefSeq" id="XP_008819162.1">
    <property type="nucleotide sequence ID" value="XM_008820940.1"/>
</dbReference>
<sequence length="522" mass="57337">MGDGKVKLAEGTWARQLIPGKDNTCIPKQHRYCVGPTGGGDGTVGGFLGSWNRILTRQSGPGRWERFVGENSPLRREIMSSQHDSESWKQLLTCVMYEAININRIRVKTEKEPRDIWEKNKWSHALRGGVGADWSKSALGQNMLIALACVIRGLMGYEINTSEVSEQIQKDCQEIWEEVALELEDASSSGEDTKMKDLDDFLQKLREVRGQEKSKYDGLGFILSIYYGLSRCCEYKRNYDLTGLIKKGGWSLRRIGACTLSDNFFSCTGDAKGKTTAGLNLWTLGRRTLVKGGMRAPPSSLRITESQTGVDLEVYKPTKAPTVFQDPKLQRWADEKRTGTSPNEGVVYAHGTRHTLTREDIKQASHDQPSSQEIQPTQESPRVENRAGDSEATKTVNTEADQSEPGRYPPRAPSTERSSHVSPLQTPGLTKTSERIGPGPADTTEVSIRENSESDQSNGPEQGTADMPTAPYGTIIGGVVGAVLALGSLYGISRVFLRGRGGTSRRVKVTAGLTNGVKYMAS</sequence>
<accession>W7A576</accession>
<protein>
    <submittedName>
        <fullName evidence="3">Uncharacterized protein</fullName>
    </submittedName>
</protein>
<feature type="transmembrane region" description="Helical" evidence="2">
    <location>
        <begin position="475"/>
        <end position="497"/>
    </location>
</feature>
<evidence type="ECO:0000256" key="1">
    <source>
        <dbReference type="SAM" id="MobiDB-lite"/>
    </source>
</evidence>
<dbReference type="VEuPathDB" id="PlasmoDB:C922_05369"/>
<evidence type="ECO:0000313" key="4">
    <source>
        <dbReference type="Proteomes" id="UP000030640"/>
    </source>
</evidence>
<reference evidence="3 4" key="1">
    <citation type="submission" date="2013-02" db="EMBL/GenBank/DDBJ databases">
        <title>The Genome Sequence of Plasmodium inui San Antonio 1.</title>
        <authorList>
            <consortium name="The Broad Institute Genome Sequencing Platform"/>
            <consortium name="The Broad Institute Genome Sequencing Center for Infectious Disease"/>
            <person name="Neafsey D."/>
            <person name="Cheeseman I."/>
            <person name="Volkman S."/>
            <person name="Adams J."/>
            <person name="Walker B."/>
            <person name="Young S.K."/>
            <person name="Zeng Q."/>
            <person name="Gargeya S."/>
            <person name="Fitzgerald M."/>
            <person name="Haas B."/>
            <person name="Abouelleil A."/>
            <person name="Alvarado L."/>
            <person name="Arachchi H.M."/>
            <person name="Berlin A.M."/>
            <person name="Chapman S.B."/>
            <person name="Dewar J."/>
            <person name="Goldberg J."/>
            <person name="Griggs A."/>
            <person name="Gujja S."/>
            <person name="Hansen M."/>
            <person name="Howarth C."/>
            <person name="Imamovic A."/>
            <person name="Larimer J."/>
            <person name="McCowan C."/>
            <person name="Murphy C."/>
            <person name="Neiman D."/>
            <person name="Pearson M."/>
            <person name="Priest M."/>
            <person name="Roberts A."/>
            <person name="Saif S."/>
            <person name="Shea T."/>
            <person name="Sisk P."/>
            <person name="Sykes S."/>
            <person name="Wortman J."/>
            <person name="Nusbaum C."/>
            <person name="Birren B."/>
        </authorList>
    </citation>
    <scope>NUCLEOTIDE SEQUENCE [LARGE SCALE GENOMIC DNA]</scope>
    <source>
        <strain evidence="3 4">San Antonio 1</strain>
    </source>
</reference>
<feature type="compositionally biased region" description="Basic and acidic residues" evidence="1">
    <location>
        <begin position="381"/>
        <end position="392"/>
    </location>
</feature>
<evidence type="ECO:0000256" key="2">
    <source>
        <dbReference type="SAM" id="Phobius"/>
    </source>
</evidence>
<feature type="compositionally biased region" description="Polar residues" evidence="1">
    <location>
        <begin position="366"/>
        <end position="380"/>
    </location>
</feature>
<proteinExistence type="predicted"/>
<feature type="compositionally biased region" description="Polar residues" evidence="1">
    <location>
        <begin position="420"/>
        <end position="431"/>
    </location>
</feature>
<keyword evidence="4" id="KW-1185">Reference proteome</keyword>
<keyword evidence="2" id="KW-1133">Transmembrane helix</keyword>
<organism evidence="3 4">
    <name type="scientific">Plasmodium inui San Antonio 1</name>
    <dbReference type="NCBI Taxonomy" id="1237626"/>
    <lineage>
        <taxon>Eukaryota</taxon>
        <taxon>Sar</taxon>
        <taxon>Alveolata</taxon>
        <taxon>Apicomplexa</taxon>
        <taxon>Aconoidasida</taxon>
        <taxon>Haemosporida</taxon>
        <taxon>Plasmodiidae</taxon>
        <taxon>Plasmodium</taxon>
        <taxon>Plasmodium (Plasmodium)</taxon>
    </lineage>
</organism>
<name>W7A576_9APIC</name>
<dbReference type="GeneID" id="20040643"/>
<dbReference type="AlphaFoldDB" id="W7A576"/>
<feature type="compositionally biased region" description="Basic and acidic residues" evidence="1">
    <location>
        <begin position="328"/>
        <end position="338"/>
    </location>
</feature>
<feature type="region of interest" description="Disordered" evidence="1">
    <location>
        <begin position="327"/>
        <end position="469"/>
    </location>
</feature>
<dbReference type="Proteomes" id="UP000030640">
    <property type="component" value="Unassembled WGS sequence"/>
</dbReference>